<dbReference type="Proteomes" id="UP001178148">
    <property type="component" value="Unassembled WGS sequence"/>
</dbReference>
<protein>
    <submittedName>
        <fullName evidence="2">Uncharacterized protein</fullName>
    </submittedName>
</protein>
<accession>A0AA90NMD5</accession>
<evidence type="ECO:0000313" key="3">
    <source>
        <dbReference type="Proteomes" id="UP001178148"/>
    </source>
</evidence>
<reference evidence="2 3" key="1">
    <citation type="journal article" date="2023" name="bioRxiv">
        <title>An intranuclear bacterial parasite of deep-sea mussels expresses apoptosis inhibitors acquired from its host.</title>
        <authorList>
            <person name="Gonzalez Porras M.A."/>
            <person name="Assie A."/>
            <person name="Tietjen M."/>
            <person name="Violette M."/>
            <person name="Kleiner M."/>
            <person name="Gruber-Vodicka H."/>
            <person name="Dubilier N."/>
            <person name="Leisch N."/>
        </authorList>
    </citation>
    <scope>NUCLEOTIDE SEQUENCE [LARGE SCALE GENOMIC DNA]</scope>
    <source>
        <strain evidence="2">IAP13</strain>
    </source>
</reference>
<sequence length="66" mass="7444">MSLEELSDNDQDGEENYHTVSLGELSGNEQDGEESYHTVSLKELSDEESSDEELSGEEKYCLQKKV</sequence>
<feature type="compositionally biased region" description="Basic and acidic residues" evidence="1">
    <location>
        <begin position="56"/>
        <end position="66"/>
    </location>
</feature>
<dbReference type="AlphaFoldDB" id="A0AA90NMD5"/>
<proteinExistence type="predicted"/>
<gene>
    <name evidence="2" type="ORF">QS748_09540</name>
</gene>
<evidence type="ECO:0000256" key="1">
    <source>
        <dbReference type="SAM" id="MobiDB-lite"/>
    </source>
</evidence>
<feature type="compositionally biased region" description="Acidic residues" evidence="1">
    <location>
        <begin position="45"/>
        <end position="55"/>
    </location>
</feature>
<comment type="caution">
    <text evidence="2">The sequence shown here is derived from an EMBL/GenBank/DDBJ whole genome shotgun (WGS) entry which is preliminary data.</text>
</comment>
<name>A0AA90NMD5_9GAMM</name>
<evidence type="ECO:0000313" key="2">
    <source>
        <dbReference type="EMBL" id="MDP0589405.1"/>
    </source>
</evidence>
<feature type="compositionally biased region" description="Acidic residues" evidence="1">
    <location>
        <begin position="1"/>
        <end position="14"/>
    </location>
</feature>
<keyword evidence="3" id="KW-1185">Reference proteome</keyword>
<feature type="region of interest" description="Disordered" evidence="1">
    <location>
        <begin position="1"/>
        <end position="66"/>
    </location>
</feature>
<dbReference type="EMBL" id="JASXSV010000014">
    <property type="protein sequence ID" value="MDP0589405.1"/>
    <property type="molecule type" value="Genomic_DNA"/>
</dbReference>
<organism evidence="2 3">
    <name type="scientific">Candidatus Endonucleibacter bathymodioli</name>
    <dbReference type="NCBI Taxonomy" id="539814"/>
    <lineage>
        <taxon>Bacteria</taxon>
        <taxon>Pseudomonadati</taxon>
        <taxon>Pseudomonadota</taxon>
        <taxon>Gammaproteobacteria</taxon>
        <taxon>Oceanospirillales</taxon>
        <taxon>Endozoicomonadaceae</taxon>
        <taxon>Candidatus Endonucleibacter</taxon>
    </lineage>
</organism>